<keyword evidence="3 9" id="KW-0963">Cytoplasm</keyword>
<evidence type="ECO:0000256" key="1">
    <source>
        <dbReference type="ARBA" id="ARBA00004496"/>
    </source>
</evidence>
<dbReference type="RefSeq" id="WP_161863848.1">
    <property type="nucleotide sequence ID" value="NZ_CP046620.1"/>
</dbReference>
<proteinExistence type="inferred from homology"/>
<evidence type="ECO:0000256" key="9">
    <source>
        <dbReference type="HAMAP-Rule" id="MF_00406"/>
    </source>
</evidence>
<dbReference type="GO" id="GO:0019171">
    <property type="term" value="F:(3R)-hydroxyacyl-[acyl-carrier-protein] dehydratase activity"/>
    <property type="evidence" value="ECO:0007669"/>
    <property type="project" value="UniProtKB-EC"/>
</dbReference>
<dbReference type="InterPro" id="IPR013114">
    <property type="entry name" value="FabA_FabZ"/>
</dbReference>
<keyword evidence="4 9" id="KW-0444">Lipid biosynthesis</keyword>
<dbReference type="EC" id="4.2.1.59" evidence="9"/>
<organism evidence="10 11">
    <name type="scientific">Algicella marina</name>
    <dbReference type="NCBI Taxonomy" id="2683284"/>
    <lineage>
        <taxon>Bacteria</taxon>
        <taxon>Pseudomonadati</taxon>
        <taxon>Pseudomonadota</taxon>
        <taxon>Alphaproteobacteria</taxon>
        <taxon>Rhodobacterales</taxon>
        <taxon>Paracoccaceae</taxon>
        <taxon>Algicella</taxon>
    </lineage>
</organism>
<evidence type="ECO:0000256" key="7">
    <source>
        <dbReference type="ARBA" id="ARBA00023239"/>
    </source>
</evidence>
<dbReference type="FunFam" id="3.10.129.10:FF:000001">
    <property type="entry name" value="3-hydroxyacyl-[acyl-carrier-protein] dehydratase FabZ"/>
    <property type="match status" value="1"/>
</dbReference>
<protein>
    <recommendedName>
        <fullName evidence="9">3-hydroxyacyl-[acyl-carrier-protein] dehydratase FabZ</fullName>
        <ecNumber evidence="9">4.2.1.59</ecNumber>
    </recommendedName>
    <alternativeName>
        <fullName evidence="9">(3R)-hydroxymyristoyl-[acyl-carrier-protein] dehydratase</fullName>
        <shortName evidence="9">(3R)-hydroxymyristoyl-ACP dehydrase</shortName>
    </alternativeName>
    <alternativeName>
        <fullName evidence="9">Beta-hydroxyacyl-ACP dehydratase</fullName>
    </alternativeName>
</protein>
<dbReference type="HAMAP" id="MF_00406">
    <property type="entry name" value="FabZ"/>
    <property type="match status" value="1"/>
</dbReference>
<evidence type="ECO:0000256" key="2">
    <source>
        <dbReference type="ARBA" id="ARBA00009174"/>
    </source>
</evidence>
<dbReference type="GO" id="GO:0016020">
    <property type="term" value="C:membrane"/>
    <property type="evidence" value="ECO:0007669"/>
    <property type="project" value="GOC"/>
</dbReference>
<dbReference type="NCBIfam" id="TIGR01750">
    <property type="entry name" value="fabZ"/>
    <property type="match status" value="1"/>
</dbReference>
<reference evidence="10 11" key="1">
    <citation type="submission" date="2019-12" db="EMBL/GenBank/DDBJ databases">
        <title>Complete genome sequence of Algicella marina strain 9Alg 56(T) isolated from the red alga Tichocarpus crinitus.</title>
        <authorList>
            <person name="Kim S.-G."/>
            <person name="Nedashkovskaya O.I."/>
        </authorList>
    </citation>
    <scope>NUCLEOTIDE SEQUENCE [LARGE SCALE GENOMIC DNA]</scope>
    <source>
        <strain evidence="10 11">9Alg 56</strain>
    </source>
</reference>
<sequence>MDDTLDHVDILEIKRLIPHRYPFLMIERVINIRHSDSAVGIKNVSVNEPHFEGHFPARPVMPGVLIVEAMAQTASVVVVKSLDMADHDLLVYFMSLEKTKFRRVVEPGDQLELHVQVVKNRGKVWKFWGEAKVEGQVAAEAEFTAMIQDPPK</sequence>
<dbReference type="SUPFAM" id="SSF54637">
    <property type="entry name" value="Thioesterase/thiol ester dehydrase-isomerase"/>
    <property type="match status" value="1"/>
</dbReference>
<gene>
    <name evidence="9 10" type="primary">fabZ</name>
    <name evidence="10" type="ORF">GO499_05685</name>
</gene>
<dbReference type="Proteomes" id="UP000464495">
    <property type="component" value="Chromosome"/>
</dbReference>
<dbReference type="GO" id="GO:0006633">
    <property type="term" value="P:fatty acid biosynthetic process"/>
    <property type="evidence" value="ECO:0007669"/>
    <property type="project" value="UniProtKB-UniRule"/>
</dbReference>
<dbReference type="AlphaFoldDB" id="A0A6P1T9I0"/>
<dbReference type="InterPro" id="IPR010084">
    <property type="entry name" value="FabZ"/>
</dbReference>
<keyword evidence="11" id="KW-1185">Reference proteome</keyword>
<dbReference type="NCBIfam" id="NF000582">
    <property type="entry name" value="PRK00006.1"/>
    <property type="match status" value="1"/>
</dbReference>
<dbReference type="Pfam" id="PF07977">
    <property type="entry name" value="FabA"/>
    <property type="match status" value="1"/>
</dbReference>
<evidence type="ECO:0000256" key="8">
    <source>
        <dbReference type="ARBA" id="ARBA00025049"/>
    </source>
</evidence>
<keyword evidence="6 9" id="KW-0443">Lipid metabolism</keyword>
<comment type="function">
    <text evidence="8 9">Involved in unsaturated fatty acids biosynthesis. Catalyzes the dehydration of short chain beta-hydroxyacyl-ACPs and long chain saturated and unsaturated beta-hydroxyacyl-ACPs.</text>
</comment>
<dbReference type="PANTHER" id="PTHR30272">
    <property type="entry name" value="3-HYDROXYACYL-[ACYL-CARRIER-PROTEIN] DEHYDRATASE"/>
    <property type="match status" value="1"/>
</dbReference>
<keyword evidence="5 9" id="KW-0441">Lipid A biosynthesis</keyword>
<comment type="catalytic activity">
    <reaction evidence="9">
        <text>a (3R)-hydroxyacyl-[ACP] = a (2E)-enoyl-[ACP] + H2O</text>
        <dbReference type="Rhea" id="RHEA:13097"/>
        <dbReference type="Rhea" id="RHEA-COMP:9925"/>
        <dbReference type="Rhea" id="RHEA-COMP:9945"/>
        <dbReference type="ChEBI" id="CHEBI:15377"/>
        <dbReference type="ChEBI" id="CHEBI:78784"/>
        <dbReference type="ChEBI" id="CHEBI:78827"/>
        <dbReference type="EC" id="4.2.1.59"/>
    </reaction>
</comment>
<comment type="similarity">
    <text evidence="2 9">Belongs to the thioester dehydratase family. FabZ subfamily.</text>
</comment>
<evidence type="ECO:0000313" key="11">
    <source>
        <dbReference type="Proteomes" id="UP000464495"/>
    </source>
</evidence>
<dbReference type="Gene3D" id="3.10.129.10">
    <property type="entry name" value="Hotdog Thioesterase"/>
    <property type="match status" value="1"/>
</dbReference>
<keyword evidence="7 9" id="KW-0456">Lyase</keyword>
<name>A0A6P1T9I0_9RHOB</name>
<evidence type="ECO:0000256" key="6">
    <source>
        <dbReference type="ARBA" id="ARBA00023098"/>
    </source>
</evidence>
<evidence type="ECO:0000256" key="5">
    <source>
        <dbReference type="ARBA" id="ARBA00022556"/>
    </source>
</evidence>
<accession>A0A6P1T9I0</accession>
<comment type="subcellular location">
    <subcellularLocation>
        <location evidence="1 9">Cytoplasm</location>
    </subcellularLocation>
</comment>
<dbReference type="GO" id="GO:0005737">
    <property type="term" value="C:cytoplasm"/>
    <property type="evidence" value="ECO:0007669"/>
    <property type="project" value="UniProtKB-SubCell"/>
</dbReference>
<evidence type="ECO:0000256" key="3">
    <source>
        <dbReference type="ARBA" id="ARBA00022490"/>
    </source>
</evidence>
<dbReference type="CDD" id="cd01288">
    <property type="entry name" value="FabZ"/>
    <property type="match status" value="1"/>
</dbReference>
<dbReference type="EMBL" id="CP046620">
    <property type="protein sequence ID" value="QHQ37302.1"/>
    <property type="molecule type" value="Genomic_DNA"/>
</dbReference>
<dbReference type="InterPro" id="IPR029069">
    <property type="entry name" value="HotDog_dom_sf"/>
</dbReference>
<feature type="active site" evidence="9">
    <location>
        <position position="54"/>
    </location>
</feature>
<dbReference type="PANTHER" id="PTHR30272:SF1">
    <property type="entry name" value="3-HYDROXYACYL-[ACYL-CARRIER-PROTEIN] DEHYDRATASE"/>
    <property type="match status" value="1"/>
</dbReference>
<evidence type="ECO:0000313" key="10">
    <source>
        <dbReference type="EMBL" id="QHQ37302.1"/>
    </source>
</evidence>
<evidence type="ECO:0000256" key="4">
    <source>
        <dbReference type="ARBA" id="ARBA00022516"/>
    </source>
</evidence>
<dbReference type="GO" id="GO:0009245">
    <property type="term" value="P:lipid A biosynthetic process"/>
    <property type="evidence" value="ECO:0007669"/>
    <property type="project" value="UniProtKB-UniRule"/>
</dbReference>
<dbReference type="KEGG" id="amaq:GO499_05685"/>